<feature type="region of interest" description="Disordered" evidence="1">
    <location>
        <begin position="1"/>
        <end position="31"/>
    </location>
</feature>
<comment type="caution">
    <text evidence="2">The sequence shown here is derived from an EMBL/GenBank/DDBJ whole genome shotgun (WGS) entry which is preliminary data.</text>
</comment>
<dbReference type="AlphaFoldDB" id="A0A2H9TA23"/>
<feature type="region of interest" description="Disordered" evidence="1">
    <location>
        <begin position="748"/>
        <end position="773"/>
    </location>
</feature>
<reference evidence="2" key="1">
    <citation type="journal article" date="2017" name="Appl. Environ. Microbiol.">
        <title>Molecular characterization of an Endozoicomonas-like organism causing infection in king scallop Pecten maximus L.</title>
        <authorList>
            <person name="Cano I."/>
            <person name="van Aerle R."/>
            <person name="Ross S."/>
            <person name="Verner-Jeffreys D.W."/>
            <person name="Paley R.K."/>
            <person name="Rimmer G."/>
            <person name="Ryder D."/>
            <person name="Hooper P."/>
            <person name="Stone D."/>
            <person name="Feist S.W."/>
        </authorList>
    </citation>
    <scope>NUCLEOTIDE SEQUENCE</scope>
</reference>
<name>A0A2H9TA23_9ZZZZ</name>
<organism evidence="2">
    <name type="scientific">invertebrate metagenome</name>
    <dbReference type="NCBI Taxonomy" id="1711999"/>
    <lineage>
        <taxon>unclassified sequences</taxon>
        <taxon>metagenomes</taxon>
        <taxon>organismal metagenomes</taxon>
    </lineage>
</organism>
<evidence type="ECO:0000256" key="1">
    <source>
        <dbReference type="SAM" id="MobiDB-lite"/>
    </source>
</evidence>
<gene>
    <name evidence="2" type="ORF">CI610_00986</name>
</gene>
<proteinExistence type="predicted"/>
<protein>
    <submittedName>
        <fullName evidence="2">Uncharacterized protein</fullName>
    </submittedName>
</protein>
<dbReference type="EMBL" id="NSIT01000035">
    <property type="protein sequence ID" value="PJE80047.1"/>
    <property type="molecule type" value="Genomic_DNA"/>
</dbReference>
<sequence length="824" mass="93268">MPGSTQGPDRPQAYQPLPSIEEGSSDKASVEVPDELVLDKKGKFRRHKAAVNQRVVKSIGLNKADSGQYKSVRERKIEKQVALTGERRRVLEKSGNGEQVAKTLNVFFLEKMLGRQEGDPDCLEQGIADIAALKSRPEVGETLKYHVKGRQKTSVVMHKKAFYKLNQKDVYTFYRAVLRHCDQRAVLDYVEGTLKESLKKEHLTAGDVKKLHQLAKQCRFHLEHKDLRGSHGHKKSHGTRGIQKLTKRLSMGNELYQSYAEIREQKVQDQKNLSEARRQILKHAESYQIADVLNHQHAGKDVGKRENQETLLSLVAMIAALKDRPEVGMERQYTRSGGRQETSLVVDRLAFETMNQRDIQKFCQEVVGACFEAGALLQIETDLEKMEVQGFLLPDQVQNLRNVIYIRKTELEIYEAWNKTSEMQTQWDRLSAKKQKKLKADVHRSVVKYVEDVRQEKKGKSGKKGLNPKGNLERRVRRTLVGEVGSDAAFEMARAFNPTGGQQNEDYSSRLAAFKKFRKAVNMVNMASNLCTLENKKYRDSRGFFIKHELEKQHGTRFETGQVRSAFRAVGTGPETIFNKGFMPPLLSRLGYQKGLLNEPYVNSSGVADKNVGYTGGVVSMSDSLGFVSEGGYTKTTNLHAPSRWVYLVVPEEAADVSQHLDETADQYALDSQEVMTTYIPPERVVAVREVVADGTMRPMIWNPRFDQKKIGNQYVNNDDFIHFLNAGSVQEVVNSQDADKAVLSTEDNRLEKTADETNAQKKPDVSLAQVEHSRDYQDAVNSRKDRKKQAPLGGITWHAQLAANKTEEMARYIRNRQKGIQGG</sequence>
<evidence type="ECO:0000313" key="2">
    <source>
        <dbReference type="EMBL" id="PJE80047.1"/>
    </source>
</evidence>
<feature type="compositionally biased region" description="Basic and acidic residues" evidence="1">
    <location>
        <begin position="748"/>
        <end position="765"/>
    </location>
</feature>
<dbReference type="Gene3D" id="3.90.210.10">
    <property type="entry name" value="Heat-Labile Enterotoxin, subunit A"/>
    <property type="match status" value="1"/>
</dbReference>
<accession>A0A2H9TA23</accession>